<comment type="caution">
    <text evidence="4">The sequence shown here is derived from an EMBL/GenBank/DDBJ whole genome shotgun (WGS) entry which is preliminary data.</text>
</comment>
<dbReference type="AlphaFoldDB" id="A0A8J5WG30"/>
<evidence type="ECO:0000313" key="4">
    <source>
        <dbReference type="EMBL" id="KAG8088132.1"/>
    </source>
</evidence>
<dbReference type="EMBL" id="JAAALK010000082">
    <property type="protein sequence ID" value="KAG8088132.1"/>
    <property type="molecule type" value="Genomic_DNA"/>
</dbReference>
<reference evidence="4" key="1">
    <citation type="journal article" date="2021" name="bioRxiv">
        <title>Whole Genome Assembly and Annotation of Northern Wild Rice, Zizania palustris L., Supports a Whole Genome Duplication in the Zizania Genus.</title>
        <authorList>
            <person name="Haas M."/>
            <person name="Kono T."/>
            <person name="Macchietto M."/>
            <person name="Millas R."/>
            <person name="McGilp L."/>
            <person name="Shao M."/>
            <person name="Duquette J."/>
            <person name="Hirsch C.N."/>
            <person name="Kimball J."/>
        </authorList>
    </citation>
    <scope>NUCLEOTIDE SEQUENCE</scope>
    <source>
        <tissue evidence="4">Fresh leaf tissue</tissue>
    </source>
</reference>
<dbReference type="OrthoDB" id="693776at2759"/>
<evidence type="ECO:0000256" key="2">
    <source>
        <dbReference type="ARBA" id="ARBA00022840"/>
    </source>
</evidence>
<organism evidence="4 5">
    <name type="scientific">Zizania palustris</name>
    <name type="common">Northern wild rice</name>
    <dbReference type="NCBI Taxonomy" id="103762"/>
    <lineage>
        <taxon>Eukaryota</taxon>
        <taxon>Viridiplantae</taxon>
        <taxon>Streptophyta</taxon>
        <taxon>Embryophyta</taxon>
        <taxon>Tracheophyta</taxon>
        <taxon>Spermatophyta</taxon>
        <taxon>Magnoliopsida</taxon>
        <taxon>Liliopsida</taxon>
        <taxon>Poales</taxon>
        <taxon>Poaceae</taxon>
        <taxon>BOP clade</taxon>
        <taxon>Oryzoideae</taxon>
        <taxon>Oryzeae</taxon>
        <taxon>Zizaniinae</taxon>
        <taxon>Zizania</taxon>
    </lineage>
</organism>
<dbReference type="InterPro" id="IPR050117">
    <property type="entry name" value="MAPK"/>
</dbReference>
<accession>A0A8J5WG30</accession>
<dbReference type="PROSITE" id="PS50011">
    <property type="entry name" value="PROTEIN_KINASE_DOM"/>
    <property type="match status" value="1"/>
</dbReference>
<sequence>MPSSSYHSLVVSCSLHCYEATTVELMFYAPRCITPPRRPTTGFPARGSQASISLPGSRKAIGEQKICSSCSISSVSSATVLCCRSTLAVDMWALGCIMGELLTDAPLFGGYLTEKELLAELSDHLGDQITELFNLLPKLSPAGRELLTGLLAFDPEKRLTAAEALEHRWFSEEGKKIEFVGYVPLFG</sequence>
<proteinExistence type="predicted"/>
<protein>
    <recommendedName>
        <fullName evidence="3">Protein kinase domain-containing protein</fullName>
    </recommendedName>
</protein>
<dbReference type="InterPro" id="IPR000719">
    <property type="entry name" value="Prot_kinase_dom"/>
</dbReference>
<dbReference type="GO" id="GO:0005524">
    <property type="term" value="F:ATP binding"/>
    <property type="evidence" value="ECO:0007669"/>
    <property type="project" value="UniProtKB-KW"/>
</dbReference>
<keyword evidence="5" id="KW-1185">Reference proteome</keyword>
<evidence type="ECO:0000313" key="5">
    <source>
        <dbReference type="Proteomes" id="UP000729402"/>
    </source>
</evidence>
<dbReference type="PANTHER" id="PTHR24055">
    <property type="entry name" value="MITOGEN-ACTIVATED PROTEIN KINASE"/>
    <property type="match status" value="1"/>
</dbReference>
<dbReference type="Proteomes" id="UP000729402">
    <property type="component" value="Unassembled WGS sequence"/>
</dbReference>
<gene>
    <name evidence="4" type="ORF">GUJ93_ZPchr0010g7562</name>
</gene>
<reference evidence="4" key="2">
    <citation type="submission" date="2021-02" db="EMBL/GenBank/DDBJ databases">
        <authorList>
            <person name="Kimball J.A."/>
            <person name="Haas M.W."/>
            <person name="Macchietto M."/>
            <person name="Kono T."/>
            <person name="Duquette J."/>
            <person name="Shao M."/>
        </authorList>
    </citation>
    <scope>NUCLEOTIDE SEQUENCE</scope>
    <source>
        <tissue evidence="4">Fresh leaf tissue</tissue>
    </source>
</reference>
<name>A0A8J5WG30_ZIZPA</name>
<keyword evidence="2" id="KW-0067">ATP-binding</keyword>
<keyword evidence="1" id="KW-0547">Nucleotide-binding</keyword>
<evidence type="ECO:0000256" key="1">
    <source>
        <dbReference type="ARBA" id="ARBA00022741"/>
    </source>
</evidence>
<dbReference type="GO" id="GO:0004672">
    <property type="term" value="F:protein kinase activity"/>
    <property type="evidence" value="ECO:0007669"/>
    <property type="project" value="InterPro"/>
</dbReference>
<feature type="domain" description="Protein kinase" evidence="3">
    <location>
        <begin position="1"/>
        <end position="170"/>
    </location>
</feature>
<dbReference type="Pfam" id="PF00069">
    <property type="entry name" value="Pkinase"/>
    <property type="match status" value="1"/>
</dbReference>
<evidence type="ECO:0000259" key="3">
    <source>
        <dbReference type="PROSITE" id="PS50011"/>
    </source>
</evidence>